<name>A0A7S2WC23_9STRA</name>
<gene>
    <name evidence="1" type="ORF">EANT1437_LOCUS9042</name>
</gene>
<dbReference type="AlphaFoldDB" id="A0A7S2WC23"/>
<organism evidence="1">
    <name type="scientific">Eucampia antarctica</name>
    <dbReference type="NCBI Taxonomy" id="49252"/>
    <lineage>
        <taxon>Eukaryota</taxon>
        <taxon>Sar</taxon>
        <taxon>Stramenopiles</taxon>
        <taxon>Ochrophyta</taxon>
        <taxon>Bacillariophyta</taxon>
        <taxon>Mediophyceae</taxon>
        <taxon>Biddulphiophycidae</taxon>
        <taxon>Hemiaulales</taxon>
        <taxon>Hemiaulaceae</taxon>
        <taxon>Eucampia</taxon>
    </lineage>
</organism>
<accession>A0A7S2WC23</accession>
<evidence type="ECO:0000313" key="1">
    <source>
        <dbReference type="EMBL" id="CAD9678768.1"/>
    </source>
</evidence>
<proteinExistence type="predicted"/>
<sequence>MNNLTPDKLQKYEYFVSYDPYTFYSYASAMSGVVSIFHPIANVTKEEWIFGTYVGEYLKENGGDVPGIAYGWSDEEVLYARRTMPDLRGFMMNVRKWGKEKTVERFTRDCYRHRNGEREFESGLLVRDAYGKFYDGEGNLLAHNSTTY</sequence>
<dbReference type="EMBL" id="HBHI01017682">
    <property type="protein sequence ID" value="CAD9678768.1"/>
    <property type="molecule type" value="Transcribed_RNA"/>
</dbReference>
<reference evidence="1" key="1">
    <citation type="submission" date="2021-01" db="EMBL/GenBank/DDBJ databases">
        <authorList>
            <person name="Corre E."/>
            <person name="Pelletier E."/>
            <person name="Niang G."/>
            <person name="Scheremetjew M."/>
            <person name="Finn R."/>
            <person name="Kale V."/>
            <person name="Holt S."/>
            <person name="Cochrane G."/>
            <person name="Meng A."/>
            <person name="Brown T."/>
            <person name="Cohen L."/>
        </authorList>
    </citation>
    <scope>NUCLEOTIDE SEQUENCE</scope>
    <source>
        <strain evidence="1">CCMP1452</strain>
    </source>
</reference>
<protein>
    <submittedName>
        <fullName evidence="1">Uncharacterized protein</fullName>
    </submittedName>
</protein>